<proteinExistence type="predicted"/>
<dbReference type="InterPro" id="IPR050464">
    <property type="entry name" value="Zeta_carotene_desat/Oxidored"/>
</dbReference>
<evidence type="ECO:0000313" key="2">
    <source>
        <dbReference type="EMBL" id="JAQ00883.1"/>
    </source>
</evidence>
<dbReference type="AlphaFoldDB" id="A0A146KWN0"/>
<dbReference type="SUPFAM" id="SSF51905">
    <property type="entry name" value="FAD/NAD(P)-binding domain"/>
    <property type="match status" value="1"/>
</dbReference>
<dbReference type="EMBL" id="GDHC01017746">
    <property type="protein sequence ID" value="JAQ00883.1"/>
    <property type="molecule type" value="Transcribed_RNA"/>
</dbReference>
<dbReference type="GO" id="GO:0004729">
    <property type="term" value="F:oxygen-dependent protoporphyrinogen oxidase activity"/>
    <property type="evidence" value="ECO:0007669"/>
    <property type="project" value="TreeGrafter"/>
</dbReference>
<reference evidence="2" key="1">
    <citation type="journal article" date="2016" name="Gigascience">
        <title>De novo construction of an expanded transcriptome assembly for the western tarnished plant bug, Lygus hesperus.</title>
        <authorList>
            <person name="Tassone E.E."/>
            <person name="Geib S.M."/>
            <person name="Hall B."/>
            <person name="Fabrick J.A."/>
            <person name="Brent C.S."/>
            <person name="Hull J.J."/>
        </authorList>
    </citation>
    <scope>NUCLEOTIDE SEQUENCE</scope>
</reference>
<dbReference type="PANTHER" id="PTHR42923:SF3">
    <property type="entry name" value="PROTOPORPHYRINOGEN OXIDASE"/>
    <property type="match status" value="1"/>
</dbReference>
<gene>
    <name evidence="2" type="primary">HEM14</name>
    <name evidence="2" type="ORF">g.14326</name>
</gene>
<dbReference type="GO" id="GO:0005743">
    <property type="term" value="C:mitochondrial inner membrane"/>
    <property type="evidence" value="ECO:0007669"/>
    <property type="project" value="TreeGrafter"/>
</dbReference>
<name>A0A146KWN0_LYGHE</name>
<sequence length="405" mass="44192">GGGGEETIEEWAQRRFGSKTILHNLLDPIVAGIYAGRVDRLSLRQCFPTVDALETKYGGVVRGMLLQMLCKSTQTVPVSGGAVLQDDQLPLFTSMKRSGLVSIHGGMQSVITALSNSLTVGAGGSDSVRMRVMLQTKVTSLLPTSTGAANVRVVWQTSDQLEQATEFDHVYCTVSSPNLMRLLVSTHVPSSTLHLLNSISHTSLWVVNVVAHTAAVLKVNTPGFGALFPTATVFPPNQLYSCLDSQDSRLRASKHPLYGLLGITFDSDTFPTLYTHSNGSKSLVMTLMFGGDRFPELAEESSSDIERRARTCLQFLFQQSAETMYAKLCRDCIVQFHPMHSTIVNTLRHHLALLFPHPNVEKPTALAPLQVFGNCYDSPALADSIRTAHRHAVDLTRSLVRASVL</sequence>
<dbReference type="InterPro" id="IPR036188">
    <property type="entry name" value="FAD/NAD-bd_sf"/>
</dbReference>
<dbReference type="PANTHER" id="PTHR42923">
    <property type="entry name" value="PROTOPORPHYRINOGEN OXIDASE"/>
    <property type="match status" value="1"/>
</dbReference>
<evidence type="ECO:0000259" key="1">
    <source>
        <dbReference type="Pfam" id="PF01593"/>
    </source>
</evidence>
<protein>
    <submittedName>
        <fullName evidence="2">Protoporphyrinogen oxidase</fullName>
    </submittedName>
</protein>
<feature type="domain" description="Amine oxidase" evidence="1">
    <location>
        <begin position="5"/>
        <end position="318"/>
    </location>
</feature>
<organism evidence="2">
    <name type="scientific">Lygus hesperus</name>
    <name type="common">Western plant bug</name>
    <dbReference type="NCBI Taxonomy" id="30085"/>
    <lineage>
        <taxon>Eukaryota</taxon>
        <taxon>Metazoa</taxon>
        <taxon>Ecdysozoa</taxon>
        <taxon>Arthropoda</taxon>
        <taxon>Hexapoda</taxon>
        <taxon>Insecta</taxon>
        <taxon>Pterygota</taxon>
        <taxon>Neoptera</taxon>
        <taxon>Paraneoptera</taxon>
        <taxon>Hemiptera</taxon>
        <taxon>Heteroptera</taxon>
        <taxon>Panheteroptera</taxon>
        <taxon>Cimicomorpha</taxon>
        <taxon>Miridae</taxon>
        <taxon>Mirini</taxon>
        <taxon>Lygus</taxon>
    </lineage>
</organism>
<dbReference type="InterPro" id="IPR002937">
    <property type="entry name" value="Amino_oxidase"/>
</dbReference>
<dbReference type="Gene3D" id="3.50.50.60">
    <property type="entry name" value="FAD/NAD(P)-binding domain"/>
    <property type="match status" value="1"/>
</dbReference>
<accession>A0A146KWN0</accession>
<feature type="non-terminal residue" evidence="2">
    <location>
        <position position="1"/>
    </location>
</feature>
<dbReference type="GO" id="GO:0006783">
    <property type="term" value="P:heme biosynthetic process"/>
    <property type="evidence" value="ECO:0007669"/>
    <property type="project" value="TreeGrafter"/>
</dbReference>
<dbReference type="Pfam" id="PF01593">
    <property type="entry name" value="Amino_oxidase"/>
    <property type="match status" value="1"/>
</dbReference>